<feature type="transmembrane region" description="Helical" evidence="1">
    <location>
        <begin position="228"/>
        <end position="246"/>
    </location>
</feature>
<keyword evidence="1" id="KW-0812">Transmembrane</keyword>
<feature type="transmembrane region" description="Helical" evidence="1">
    <location>
        <begin position="182"/>
        <end position="201"/>
    </location>
</feature>
<protein>
    <submittedName>
        <fullName evidence="2">Uncharacterized protein</fullName>
    </submittedName>
</protein>
<feature type="transmembrane region" description="Helical" evidence="1">
    <location>
        <begin position="332"/>
        <end position="352"/>
    </location>
</feature>
<keyword evidence="1" id="KW-0472">Membrane</keyword>
<accession>A0A8X6KQ00</accession>
<dbReference type="EMBL" id="BMAO01002327">
    <property type="protein sequence ID" value="GFQ79951.1"/>
    <property type="molecule type" value="Genomic_DNA"/>
</dbReference>
<name>A0A8X6KQ00_TRICU</name>
<feature type="transmembrane region" description="Helical" evidence="1">
    <location>
        <begin position="118"/>
        <end position="136"/>
    </location>
</feature>
<sequence length="354" mass="41223">MHLKKEKDTTLQTENIMKPVFFLFLISGLYSRKETKPLQIVFATLFHLMSLSNEAFKIFCMTRNTNWRLVCAAVVEAIPLSLWWLGRIKMKDILSLIKQLDFFVDLLVLRDYKRILKVTRLATIAVISFICLHPIIRAIGYLTPSNTFPTCALGVVSSLKGWKRVIMYLLYEVFNTYPETSVTFTVVSFYVCYCYTLSLSLRHKHFYKAREYKVYERTLRVFKDLEKVFSFLIFGIISHIVFRILRRMLLILSTGQNVIKYVHLMNLIVDMLTIVTIVLGAENAQQKANDLRISLFTNRGVNCSNGEYARLTEDSRFLRLTGWGMFILHKPLLLSLVAWLFTYGAILLPYYIPP</sequence>
<gene>
    <name evidence="2" type="primary">AVEN_103172_1</name>
    <name evidence="2" type="ORF">TNCT_420931</name>
</gene>
<comment type="caution">
    <text evidence="2">The sequence shown here is derived from an EMBL/GenBank/DDBJ whole genome shotgun (WGS) entry which is preliminary data.</text>
</comment>
<keyword evidence="1" id="KW-1133">Transmembrane helix</keyword>
<feature type="transmembrane region" description="Helical" evidence="1">
    <location>
        <begin position="258"/>
        <end position="281"/>
    </location>
</feature>
<dbReference type="OrthoDB" id="6432721at2759"/>
<keyword evidence="3" id="KW-1185">Reference proteome</keyword>
<dbReference type="Proteomes" id="UP000887116">
    <property type="component" value="Unassembled WGS sequence"/>
</dbReference>
<evidence type="ECO:0000313" key="3">
    <source>
        <dbReference type="Proteomes" id="UP000887116"/>
    </source>
</evidence>
<organism evidence="2 3">
    <name type="scientific">Trichonephila clavata</name>
    <name type="common">Joro spider</name>
    <name type="synonym">Nephila clavata</name>
    <dbReference type="NCBI Taxonomy" id="2740835"/>
    <lineage>
        <taxon>Eukaryota</taxon>
        <taxon>Metazoa</taxon>
        <taxon>Ecdysozoa</taxon>
        <taxon>Arthropoda</taxon>
        <taxon>Chelicerata</taxon>
        <taxon>Arachnida</taxon>
        <taxon>Araneae</taxon>
        <taxon>Araneomorphae</taxon>
        <taxon>Entelegynae</taxon>
        <taxon>Araneoidea</taxon>
        <taxon>Nephilidae</taxon>
        <taxon>Trichonephila</taxon>
    </lineage>
</organism>
<evidence type="ECO:0000313" key="2">
    <source>
        <dbReference type="EMBL" id="GFQ79951.1"/>
    </source>
</evidence>
<proteinExistence type="predicted"/>
<reference evidence="2" key="1">
    <citation type="submission" date="2020-07" db="EMBL/GenBank/DDBJ databases">
        <title>Multicomponent nature underlies the extraordinary mechanical properties of spider dragline silk.</title>
        <authorList>
            <person name="Kono N."/>
            <person name="Nakamura H."/>
            <person name="Mori M."/>
            <person name="Yoshida Y."/>
            <person name="Ohtoshi R."/>
            <person name="Malay A.D."/>
            <person name="Moran D.A.P."/>
            <person name="Tomita M."/>
            <person name="Numata K."/>
            <person name="Arakawa K."/>
        </authorList>
    </citation>
    <scope>NUCLEOTIDE SEQUENCE</scope>
</reference>
<evidence type="ECO:0000256" key="1">
    <source>
        <dbReference type="SAM" id="Phobius"/>
    </source>
</evidence>
<dbReference type="AlphaFoldDB" id="A0A8X6KQ00"/>